<dbReference type="PROSITE" id="PS50127">
    <property type="entry name" value="UBC_2"/>
    <property type="match status" value="1"/>
</dbReference>
<dbReference type="PANTHER" id="PTHR24067">
    <property type="entry name" value="UBIQUITIN-CONJUGATING ENZYME E2"/>
    <property type="match status" value="1"/>
</dbReference>
<dbReference type="InterPro" id="IPR050113">
    <property type="entry name" value="Ub_conjugating_enzyme"/>
</dbReference>
<dbReference type="SMART" id="SM00212">
    <property type="entry name" value="UBCc"/>
    <property type="match status" value="1"/>
</dbReference>
<reference evidence="2" key="1">
    <citation type="journal article" date="2021" name="bioRxiv">
        <title>Whole Genome Assembly and Annotation of Northern Wild Rice, Zizania palustris L., Supports a Whole Genome Duplication in the Zizania Genus.</title>
        <authorList>
            <person name="Haas M."/>
            <person name="Kono T."/>
            <person name="Macchietto M."/>
            <person name="Millas R."/>
            <person name="McGilp L."/>
            <person name="Shao M."/>
            <person name="Duquette J."/>
            <person name="Hirsch C.N."/>
            <person name="Kimball J."/>
        </authorList>
    </citation>
    <scope>NUCLEOTIDE SEQUENCE</scope>
    <source>
        <tissue evidence="2">Fresh leaf tissue</tissue>
    </source>
</reference>
<feature type="domain" description="UBC core" evidence="1">
    <location>
        <begin position="1"/>
        <end position="122"/>
    </location>
</feature>
<proteinExistence type="predicted"/>
<dbReference type="AlphaFoldDB" id="A0A8J5W0T4"/>
<dbReference type="Pfam" id="PF00179">
    <property type="entry name" value="UQ_con"/>
    <property type="match status" value="1"/>
</dbReference>
<gene>
    <name evidence="2" type="ORF">GUJ93_ZPchr0014g46510</name>
</gene>
<accession>A0A8J5W0T4</accession>
<evidence type="ECO:0000313" key="3">
    <source>
        <dbReference type="Proteomes" id="UP000729402"/>
    </source>
</evidence>
<reference evidence="2" key="2">
    <citation type="submission" date="2021-02" db="EMBL/GenBank/DDBJ databases">
        <authorList>
            <person name="Kimball J.A."/>
            <person name="Haas M.W."/>
            <person name="Macchietto M."/>
            <person name="Kono T."/>
            <person name="Duquette J."/>
            <person name="Shao M."/>
        </authorList>
    </citation>
    <scope>NUCLEOTIDE SEQUENCE</scope>
    <source>
        <tissue evidence="2">Fresh leaf tissue</tissue>
    </source>
</reference>
<organism evidence="2 3">
    <name type="scientific">Zizania palustris</name>
    <name type="common">Northern wild rice</name>
    <dbReference type="NCBI Taxonomy" id="103762"/>
    <lineage>
        <taxon>Eukaryota</taxon>
        <taxon>Viridiplantae</taxon>
        <taxon>Streptophyta</taxon>
        <taxon>Embryophyta</taxon>
        <taxon>Tracheophyta</taxon>
        <taxon>Spermatophyta</taxon>
        <taxon>Magnoliopsida</taxon>
        <taxon>Liliopsida</taxon>
        <taxon>Poales</taxon>
        <taxon>Poaceae</taxon>
        <taxon>BOP clade</taxon>
        <taxon>Oryzoideae</taxon>
        <taxon>Oryzeae</taxon>
        <taxon>Zizaniinae</taxon>
        <taxon>Zizania</taxon>
    </lineage>
</organism>
<dbReference type="OrthoDB" id="6600758at2759"/>
<evidence type="ECO:0000259" key="1">
    <source>
        <dbReference type="PROSITE" id="PS50127"/>
    </source>
</evidence>
<keyword evidence="3" id="KW-1185">Reference proteome</keyword>
<protein>
    <recommendedName>
        <fullName evidence="1">UBC core domain-containing protein</fullName>
    </recommendedName>
</protein>
<name>A0A8J5W0T4_ZIZPA</name>
<dbReference type="Proteomes" id="UP000729402">
    <property type="component" value="Unassembled WGS sequence"/>
</dbReference>
<sequence>MITPIKVRLCVKFLFLQTDWEGGYFPLTMQFTEDYPSSPPSCTFPSGFFHINVYDCGAVCLSILSSGWEPSITVKQILVGIQELFDSPNPNSAAQEICFELYTKNMPEYRDRVRRQAKRYPSVL</sequence>
<dbReference type="InterPro" id="IPR000608">
    <property type="entry name" value="UBC"/>
</dbReference>
<evidence type="ECO:0000313" key="2">
    <source>
        <dbReference type="EMBL" id="KAG8082996.1"/>
    </source>
</evidence>
<comment type="caution">
    <text evidence="2">The sequence shown here is derived from an EMBL/GenBank/DDBJ whole genome shotgun (WGS) entry which is preliminary data.</text>
</comment>
<dbReference type="EMBL" id="JAAALK010000086">
    <property type="protein sequence ID" value="KAG8082996.1"/>
    <property type="molecule type" value="Genomic_DNA"/>
</dbReference>